<sequence length="130" mass="14441">MNSPALIRKTPTGKGSWSSPVDSAEHAEGKEFQLLVDEAVLAVGRSNREETGRELEALPQFDSSRSSLIDNVDPMIPGISRLSSRSHPNILQFLCGFTDEDKKECFLVTELMSCRDIKSYIKKVCGPRNK</sequence>
<accession>A0AAV2FCF2</accession>
<keyword evidence="3" id="KW-1185">Reference proteome</keyword>
<feature type="region of interest" description="Disordered" evidence="1">
    <location>
        <begin position="1"/>
        <end position="23"/>
    </location>
</feature>
<evidence type="ECO:0008006" key="4">
    <source>
        <dbReference type="Google" id="ProtNLM"/>
    </source>
</evidence>
<dbReference type="SUPFAM" id="SSF56112">
    <property type="entry name" value="Protein kinase-like (PK-like)"/>
    <property type="match status" value="1"/>
</dbReference>
<evidence type="ECO:0000313" key="3">
    <source>
        <dbReference type="Proteomes" id="UP001497516"/>
    </source>
</evidence>
<evidence type="ECO:0000313" key="2">
    <source>
        <dbReference type="EMBL" id="CAL1395305.1"/>
    </source>
</evidence>
<evidence type="ECO:0000256" key="1">
    <source>
        <dbReference type="SAM" id="MobiDB-lite"/>
    </source>
</evidence>
<gene>
    <name evidence="2" type="ORF">LTRI10_LOCUS35747</name>
</gene>
<dbReference type="Gene3D" id="1.10.510.10">
    <property type="entry name" value="Transferase(Phosphotransferase) domain 1"/>
    <property type="match status" value="1"/>
</dbReference>
<dbReference type="Proteomes" id="UP001497516">
    <property type="component" value="Chromosome 6"/>
</dbReference>
<name>A0AAV2FCF2_9ROSI</name>
<dbReference type="InterPro" id="IPR011009">
    <property type="entry name" value="Kinase-like_dom_sf"/>
</dbReference>
<dbReference type="EMBL" id="OZ034819">
    <property type="protein sequence ID" value="CAL1395305.1"/>
    <property type="molecule type" value="Genomic_DNA"/>
</dbReference>
<proteinExistence type="predicted"/>
<dbReference type="Gene3D" id="3.30.200.20">
    <property type="entry name" value="Phosphorylase Kinase, domain 1"/>
    <property type="match status" value="1"/>
</dbReference>
<organism evidence="2 3">
    <name type="scientific">Linum trigynum</name>
    <dbReference type="NCBI Taxonomy" id="586398"/>
    <lineage>
        <taxon>Eukaryota</taxon>
        <taxon>Viridiplantae</taxon>
        <taxon>Streptophyta</taxon>
        <taxon>Embryophyta</taxon>
        <taxon>Tracheophyta</taxon>
        <taxon>Spermatophyta</taxon>
        <taxon>Magnoliopsida</taxon>
        <taxon>eudicotyledons</taxon>
        <taxon>Gunneridae</taxon>
        <taxon>Pentapetalae</taxon>
        <taxon>rosids</taxon>
        <taxon>fabids</taxon>
        <taxon>Malpighiales</taxon>
        <taxon>Linaceae</taxon>
        <taxon>Linum</taxon>
    </lineage>
</organism>
<dbReference type="AlphaFoldDB" id="A0AAV2FCF2"/>
<protein>
    <recommendedName>
        <fullName evidence="4">Protein kinase domain-containing protein</fullName>
    </recommendedName>
</protein>
<reference evidence="2 3" key="1">
    <citation type="submission" date="2024-04" db="EMBL/GenBank/DDBJ databases">
        <authorList>
            <person name="Fracassetti M."/>
        </authorList>
    </citation>
    <scope>NUCLEOTIDE SEQUENCE [LARGE SCALE GENOMIC DNA]</scope>
</reference>